<dbReference type="Pfam" id="PF02985">
    <property type="entry name" value="HEAT"/>
    <property type="match status" value="1"/>
</dbReference>
<name>A0A8J4T976_9TREM</name>
<dbReference type="GO" id="GO:0019888">
    <property type="term" value="F:protein phosphatase regulator activity"/>
    <property type="evidence" value="ECO:0007669"/>
    <property type="project" value="TreeGrafter"/>
</dbReference>
<dbReference type="GO" id="GO:0000159">
    <property type="term" value="C:protein phosphatase type 2A complex"/>
    <property type="evidence" value="ECO:0007669"/>
    <property type="project" value="TreeGrafter"/>
</dbReference>
<feature type="repeat" description="HEAT" evidence="2">
    <location>
        <begin position="25"/>
        <end position="63"/>
    </location>
</feature>
<dbReference type="InterPro" id="IPR021133">
    <property type="entry name" value="HEAT_type_2"/>
</dbReference>
<organism evidence="3 4">
    <name type="scientific">Paragonimus heterotremus</name>
    <dbReference type="NCBI Taxonomy" id="100268"/>
    <lineage>
        <taxon>Eukaryota</taxon>
        <taxon>Metazoa</taxon>
        <taxon>Spiralia</taxon>
        <taxon>Lophotrochozoa</taxon>
        <taxon>Platyhelminthes</taxon>
        <taxon>Trematoda</taxon>
        <taxon>Digenea</taxon>
        <taxon>Plagiorchiida</taxon>
        <taxon>Troglotremata</taxon>
        <taxon>Troglotrematidae</taxon>
        <taxon>Paragonimus</taxon>
    </lineage>
</organism>
<evidence type="ECO:0000313" key="4">
    <source>
        <dbReference type="Proteomes" id="UP000748531"/>
    </source>
</evidence>
<accession>A0A8J4T976</accession>
<dbReference type="PROSITE" id="PS50077">
    <property type="entry name" value="HEAT_REPEAT"/>
    <property type="match status" value="1"/>
</dbReference>
<evidence type="ECO:0000256" key="2">
    <source>
        <dbReference type="PROSITE-ProRule" id="PRU00103"/>
    </source>
</evidence>
<dbReference type="SUPFAM" id="SSF48371">
    <property type="entry name" value="ARM repeat"/>
    <property type="match status" value="1"/>
</dbReference>
<protein>
    <submittedName>
        <fullName evidence="3">HEAT repeat protein</fullName>
    </submittedName>
</protein>
<dbReference type="PANTHER" id="PTHR10648">
    <property type="entry name" value="SERINE/THREONINE-PROTEIN PHOSPHATASE PP2A 65 KDA REGULATORY SUBUNIT"/>
    <property type="match status" value="1"/>
</dbReference>
<dbReference type="InterPro" id="IPR016024">
    <property type="entry name" value="ARM-type_fold"/>
</dbReference>
<evidence type="ECO:0000313" key="3">
    <source>
        <dbReference type="EMBL" id="KAF5395967.1"/>
    </source>
</evidence>
<reference evidence="3" key="1">
    <citation type="submission" date="2019-05" db="EMBL/GenBank/DDBJ databases">
        <title>Annotation for the trematode Paragonimus heterotremus.</title>
        <authorList>
            <person name="Choi Y.-J."/>
        </authorList>
    </citation>
    <scope>NUCLEOTIDE SEQUENCE</scope>
    <source>
        <strain evidence="3">LC</strain>
    </source>
</reference>
<dbReference type="EMBL" id="LUCH01009657">
    <property type="protein sequence ID" value="KAF5395967.1"/>
    <property type="molecule type" value="Genomic_DNA"/>
</dbReference>
<dbReference type="InterPro" id="IPR000357">
    <property type="entry name" value="HEAT"/>
</dbReference>
<proteinExistence type="predicted"/>
<dbReference type="GO" id="GO:0005829">
    <property type="term" value="C:cytosol"/>
    <property type="evidence" value="ECO:0007669"/>
    <property type="project" value="TreeGrafter"/>
</dbReference>
<gene>
    <name evidence="3" type="ORF">PHET_11427</name>
</gene>
<dbReference type="InterPro" id="IPR011989">
    <property type="entry name" value="ARM-like"/>
</dbReference>
<evidence type="ECO:0000256" key="1">
    <source>
        <dbReference type="ARBA" id="ARBA00022737"/>
    </source>
</evidence>
<comment type="caution">
    <text evidence="3">The sequence shown here is derived from an EMBL/GenBank/DDBJ whole genome shotgun (WGS) entry which is preliminary data.</text>
</comment>
<dbReference type="AlphaFoldDB" id="A0A8J4T976"/>
<dbReference type="Gene3D" id="1.25.10.10">
    <property type="entry name" value="Leucine-rich Repeat Variant"/>
    <property type="match status" value="1"/>
</dbReference>
<dbReference type="InterPro" id="IPR051023">
    <property type="entry name" value="PP2A_Regulatory_Subunit_A"/>
</dbReference>
<dbReference type="Proteomes" id="UP000748531">
    <property type="component" value="Unassembled WGS sequence"/>
</dbReference>
<dbReference type="OrthoDB" id="340346at2759"/>
<keyword evidence="1" id="KW-0677">Repeat</keyword>
<dbReference type="PANTHER" id="PTHR10648:SF4">
    <property type="entry name" value="PROTEIN PHOSPHATASE 2 (FORMERLY 2A), REGULATORY SUBUNIT A, BETA ISOFORM-RELATED"/>
    <property type="match status" value="1"/>
</dbReference>
<sequence length="95" mass="10576">MICLASLQELGEAESCRSELLQKHLLPTIIRLGRDPVPNVRFKVCQILGKLGHLLDSNTIQTFVKPSLESLGADADPDVMYFAKESSELLRLTPR</sequence>
<keyword evidence="4" id="KW-1185">Reference proteome</keyword>
<dbReference type="GO" id="GO:0005634">
    <property type="term" value="C:nucleus"/>
    <property type="evidence" value="ECO:0007669"/>
    <property type="project" value="TreeGrafter"/>
</dbReference>